<evidence type="ECO:0000256" key="3">
    <source>
        <dbReference type="ARBA" id="ARBA00020776"/>
    </source>
</evidence>
<reference evidence="9 10" key="1">
    <citation type="journal article" date="2019" name="Nat. Microbiol.">
        <title>Mediterranean grassland soil C-N compound turnover is dependent on rainfall and depth, and is mediated by genomically divergent microorganisms.</title>
        <authorList>
            <person name="Diamond S."/>
            <person name="Andeer P.F."/>
            <person name="Li Z."/>
            <person name="Crits-Christoph A."/>
            <person name="Burstein D."/>
            <person name="Anantharaman K."/>
            <person name="Lane K.R."/>
            <person name="Thomas B.C."/>
            <person name="Pan C."/>
            <person name="Northen T.R."/>
            <person name="Banfield J.F."/>
        </authorList>
    </citation>
    <scope>NUCLEOTIDE SEQUENCE [LARGE SCALE GENOMIC DNA]</scope>
    <source>
        <strain evidence="9">WS_7</strain>
    </source>
</reference>
<dbReference type="GO" id="GO:0005524">
    <property type="term" value="F:ATP binding"/>
    <property type="evidence" value="ECO:0007669"/>
    <property type="project" value="UniProtKB-KW"/>
</dbReference>
<feature type="domain" description="AAA+ ATPase" evidence="8">
    <location>
        <begin position="54"/>
        <end position="171"/>
    </location>
</feature>
<organism evidence="9 10">
    <name type="scientific">Eiseniibacteriota bacterium</name>
    <dbReference type="NCBI Taxonomy" id="2212470"/>
    <lineage>
        <taxon>Bacteria</taxon>
        <taxon>Candidatus Eiseniibacteriota</taxon>
    </lineage>
</organism>
<dbReference type="GO" id="GO:0003677">
    <property type="term" value="F:DNA binding"/>
    <property type="evidence" value="ECO:0007669"/>
    <property type="project" value="InterPro"/>
</dbReference>
<dbReference type="AlphaFoldDB" id="A0A538TN47"/>
<dbReference type="SMART" id="SM00382">
    <property type="entry name" value="AAA"/>
    <property type="match status" value="1"/>
</dbReference>
<evidence type="ECO:0000313" key="10">
    <source>
        <dbReference type="Proteomes" id="UP000317366"/>
    </source>
</evidence>
<dbReference type="Proteomes" id="UP000317366">
    <property type="component" value="Unassembled WGS sequence"/>
</dbReference>
<evidence type="ECO:0000256" key="1">
    <source>
        <dbReference type="ARBA" id="ARBA00002393"/>
    </source>
</evidence>
<keyword evidence="6" id="KW-0067">ATP-binding</keyword>
<comment type="caution">
    <text evidence="9">The sequence shown here is derived from an EMBL/GenBank/DDBJ whole genome shotgun (WGS) entry which is preliminary data.</text>
</comment>
<evidence type="ECO:0000256" key="2">
    <source>
        <dbReference type="ARBA" id="ARBA00008959"/>
    </source>
</evidence>
<dbReference type="Gene3D" id="1.20.272.10">
    <property type="match status" value="1"/>
</dbReference>
<dbReference type="InterPro" id="IPR021886">
    <property type="entry name" value="MgsA_C"/>
</dbReference>
<dbReference type="InterPro" id="IPR027417">
    <property type="entry name" value="P-loop_NTPase"/>
</dbReference>
<comment type="function">
    <text evidence="1">DNA-dependent ATPase that plays important roles in cellular responses to stalled DNA replication processes.</text>
</comment>
<dbReference type="GO" id="GO:0016887">
    <property type="term" value="F:ATP hydrolysis activity"/>
    <property type="evidence" value="ECO:0007669"/>
    <property type="project" value="InterPro"/>
</dbReference>
<dbReference type="PANTHER" id="PTHR13779">
    <property type="entry name" value="WERNER HELICASE-INTERACTING PROTEIN 1 FAMILY MEMBER"/>
    <property type="match status" value="1"/>
</dbReference>
<proteinExistence type="inferred from homology"/>
<keyword evidence="4" id="KW-0235">DNA replication</keyword>
<dbReference type="CDD" id="cd18139">
    <property type="entry name" value="HLD_clamp_RarA"/>
    <property type="match status" value="1"/>
</dbReference>
<evidence type="ECO:0000256" key="5">
    <source>
        <dbReference type="ARBA" id="ARBA00022741"/>
    </source>
</evidence>
<dbReference type="Pfam" id="PF00004">
    <property type="entry name" value="AAA"/>
    <property type="match status" value="1"/>
</dbReference>
<accession>A0A538TN47</accession>
<evidence type="ECO:0000256" key="7">
    <source>
        <dbReference type="SAM" id="MobiDB-lite"/>
    </source>
</evidence>
<evidence type="ECO:0000256" key="4">
    <source>
        <dbReference type="ARBA" id="ARBA00022705"/>
    </source>
</evidence>
<name>A0A538TN47_UNCEI</name>
<dbReference type="GO" id="GO:0008047">
    <property type="term" value="F:enzyme activator activity"/>
    <property type="evidence" value="ECO:0007669"/>
    <property type="project" value="TreeGrafter"/>
</dbReference>
<dbReference type="GO" id="GO:0006261">
    <property type="term" value="P:DNA-templated DNA replication"/>
    <property type="evidence" value="ECO:0007669"/>
    <property type="project" value="TreeGrafter"/>
</dbReference>
<evidence type="ECO:0000313" key="9">
    <source>
        <dbReference type="EMBL" id="TMQ65051.1"/>
    </source>
</evidence>
<dbReference type="InterPro" id="IPR003593">
    <property type="entry name" value="AAA+_ATPase"/>
</dbReference>
<dbReference type="Gene3D" id="3.40.50.300">
    <property type="entry name" value="P-loop containing nucleotide triphosphate hydrolases"/>
    <property type="match status" value="1"/>
</dbReference>
<evidence type="ECO:0000259" key="8">
    <source>
        <dbReference type="SMART" id="SM00382"/>
    </source>
</evidence>
<dbReference type="Pfam" id="PF16193">
    <property type="entry name" value="AAA_assoc_2"/>
    <property type="match status" value="1"/>
</dbReference>
<comment type="similarity">
    <text evidence="2">Belongs to the AAA ATPase family. RarA/MGS1/WRNIP1 subfamily.</text>
</comment>
<dbReference type="InterPro" id="IPR003959">
    <property type="entry name" value="ATPase_AAA_core"/>
</dbReference>
<keyword evidence="5" id="KW-0547">Nucleotide-binding</keyword>
<dbReference type="SUPFAM" id="SSF52540">
    <property type="entry name" value="P-loop containing nucleoside triphosphate hydrolases"/>
    <property type="match status" value="1"/>
</dbReference>
<dbReference type="PANTHER" id="PTHR13779:SF7">
    <property type="entry name" value="ATPASE WRNIP1"/>
    <property type="match status" value="1"/>
</dbReference>
<dbReference type="InterPro" id="IPR032423">
    <property type="entry name" value="AAA_assoc_2"/>
</dbReference>
<dbReference type="InterPro" id="IPR051314">
    <property type="entry name" value="AAA_ATPase_RarA/MGS1/WRNIP1"/>
</dbReference>
<protein>
    <recommendedName>
        <fullName evidence="3">Replication-associated recombination protein A</fullName>
    </recommendedName>
</protein>
<dbReference type="FunFam" id="1.20.272.10:FF:000001">
    <property type="entry name" value="Putative AAA family ATPase"/>
    <property type="match status" value="1"/>
</dbReference>
<dbReference type="Gene3D" id="1.10.8.60">
    <property type="match status" value="1"/>
</dbReference>
<gene>
    <name evidence="9" type="ORF">E6K77_03275</name>
</gene>
<dbReference type="EMBL" id="VBOX01000027">
    <property type="protein sequence ID" value="TMQ65051.1"/>
    <property type="molecule type" value="Genomic_DNA"/>
</dbReference>
<sequence>MTEPLDLFPEERRRRAKRAPLAERMRPRNFEEFLGQGDLLRPGSLLRSAVERGELPSVIFWGPPGSGKTTLARLIAQASGSHFVAFSAVTSGVKEVREVIERARLEKKARGVATLLFVDEIHRFNKAQQDAFLPHVEDGTIVLMGATTENPSFEVINALLSRMQVIVLPALSEDAIVEILKRAAADTERGLGGRPPEVAEDTYRLIARLSGGDARIALNILEGAAMIATGAGARGITDTEVREAAQRKMLPYDRAGEEHFNIISALHKCLRGSDPDAGLYWLARMLEAGEDPLYVARRLMRFASEDVGLADPEALRLAVAVKDAVHFLGMPEGNTALAELVVYLALAPKSNSVYVAYGRASRDALEKPPYPVPLHIRNAPTPLMKNLGYGKGYEYAHNFDEAIVGQRYLPDELQDARYWEGVPRGHEAELVERLKLLNAEKQKRRGTGGEKSSGDPKRKKPSG</sequence>
<dbReference type="FunFam" id="1.10.8.60:FF:000029">
    <property type="entry name" value="Replication-associated recombination protein A"/>
    <property type="match status" value="1"/>
</dbReference>
<feature type="region of interest" description="Disordered" evidence="7">
    <location>
        <begin position="437"/>
        <end position="463"/>
    </location>
</feature>
<dbReference type="SUPFAM" id="SSF48019">
    <property type="entry name" value="post-AAA+ oligomerization domain-like"/>
    <property type="match status" value="1"/>
</dbReference>
<dbReference type="GO" id="GO:0017116">
    <property type="term" value="F:single-stranded DNA helicase activity"/>
    <property type="evidence" value="ECO:0007669"/>
    <property type="project" value="TreeGrafter"/>
</dbReference>
<dbReference type="InterPro" id="IPR008921">
    <property type="entry name" value="DNA_pol3_clamp-load_cplx_C"/>
</dbReference>
<dbReference type="Pfam" id="PF12002">
    <property type="entry name" value="MgsA_C"/>
    <property type="match status" value="1"/>
</dbReference>
<dbReference type="FunFam" id="3.40.50.300:FF:000137">
    <property type="entry name" value="Replication-associated recombination protein A"/>
    <property type="match status" value="1"/>
</dbReference>
<dbReference type="GO" id="GO:0000731">
    <property type="term" value="P:DNA synthesis involved in DNA repair"/>
    <property type="evidence" value="ECO:0007669"/>
    <property type="project" value="TreeGrafter"/>
</dbReference>
<evidence type="ECO:0000256" key="6">
    <source>
        <dbReference type="ARBA" id="ARBA00022840"/>
    </source>
</evidence>
<dbReference type="CDD" id="cd00009">
    <property type="entry name" value="AAA"/>
    <property type="match status" value="1"/>
</dbReference>
<dbReference type="Gene3D" id="1.10.3710.10">
    <property type="entry name" value="DNA polymerase III clamp loader subunits, C-terminal domain"/>
    <property type="match status" value="1"/>
</dbReference>